<keyword evidence="2" id="KW-1185">Reference proteome</keyword>
<protein>
    <submittedName>
        <fullName evidence="1">Uncharacterized protein</fullName>
    </submittedName>
</protein>
<organism evidence="1 2">
    <name type="scientific">Stephania cephalantha</name>
    <dbReference type="NCBI Taxonomy" id="152367"/>
    <lineage>
        <taxon>Eukaryota</taxon>
        <taxon>Viridiplantae</taxon>
        <taxon>Streptophyta</taxon>
        <taxon>Embryophyta</taxon>
        <taxon>Tracheophyta</taxon>
        <taxon>Spermatophyta</taxon>
        <taxon>Magnoliopsida</taxon>
        <taxon>Ranunculales</taxon>
        <taxon>Menispermaceae</taxon>
        <taxon>Menispermoideae</taxon>
        <taxon>Cissampelideae</taxon>
        <taxon>Stephania</taxon>
    </lineage>
</organism>
<comment type="caution">
    <text evidence="1">The sequence shown here is derived from an EMBL/GenBank/DDBJ whole genome shotgun (WGS) entry which is preliminary data.</text>
</comment>
<evidence type="ECO:0000313" key="1">
    <source>
        <dbReference type="EMBL" id="KAK9101129.1"/>
    </source>
</evidence>
<accession>A0AAP0HYM1</accession>
<dbReference type="Proteomes" id="UP001419268">
    <property type="component" value="Unassembled WGS sequence"/>
</dbReference>
<dbReference type="EMBL" id="JBBNAG010000010">
    <property type="protein sequence ID" value="KAK9101129.1"/>
    <property type="molecule type" value="Genomic_DNA"/>
</dbReference>
<dbReference type="AlphaFoldDB" id="A0AAP0HYM1"/>
<name>A0AAP0HYM1_9MAGN</name>
<proteinExistence type="predicted"/>
<reference evidence="1 2" key="1">
    <citation type="submission" date="2024-01" db="EMBL/GenBank/DDBJ databases">
        <title>Genome assemblies of Stephania.</title>
        <authorList>
            <person name="Yang L."/>
        </authorList>
    </citation>
    <scope>NUCLEOTIDE SEQUENCE [LARGE SCALE GENOMIC DNA]</scope>
    <source>
        <strain evidence="1">JXDWG</strain>
        <tissue evidence="1">Leaf</tissue>
    </source>
</reference>
<evidence type="ECO:0000313" key="2">
    <source>
        <dbReference type="Proteomes" id="UP001419268"/>
    </source>
</evidence>
<sequence length="78" mass="8203">MGGDGGRGDWWATGTWEASTGAACGTRRLIRGTGDKWEALADPSQPADDALEVVAVVVSERCSHQSLCAFPIDSARKP</sequence>
<gene>
    <name evidence="1" type="ORF">Scep_024559</name>
</gene>